<organism evidence="2 3">
    <name type="scientific">Nicotiana attenuata</name>
    <name type="common">Coyote tobacco</name>
    <dbReference type="NCBI Taxonomy" id="49451"/>
    <lineage>
        <taxon>Eukaryota</taxon>
        <taxon>Viridiplantae</taxon>
        <taxon>Streptophyta</taxon>
        <taxon>Embryophyta</taxon>
        <taxon>Tracheophyta</taxon>
        <taxon>Spermatophyta</taxon>
        <taxon>Magnoliopsida</taxon>
        <taxon>eudicotyledons</taxon>
        <taxon>Gunneridae</taxon>
        <taxon>Pentapetalae</taxon>
        <taxon>asterids</taxon>
        <taxon>lamiids</taxon>
        <taxon>Solanales</taxon>
        <taxon>Solanaceae</taxon>
        <taxon>Nicotianoideae</taxon>
        <taxon>Nicotianeae</taxon>
        <taxon>Nicotiana</taxon>
    </lineage>
</organism>
<dbReference type="AlphaFoldDB" id="A0A1J6I554"/>
<keyword evidence="3" id="KW-1185">Reference proteome</keyword>
<dbReference type="OMA" id="QSSHHMP"/>
<dbReference type="Proteomes" id="UP000187609">
    <property type="component" value="Unassembled WGS sequence"/>
</dbReference>
<accession>A0A1J6I554</accession>
<evidence type="ECO:0000256" key="1">
    <source>
        <dbReference type="SAM" id="MobiDB-lite"/>
    </source>
</evidence>
<dbReference type="Gramene" id="OIS99633">
    <property type="protein sequence ID" value="OIS99633"/>
    <property type="gene ID" value="A4A49_24202"/>
</dbReference>
<reference evidence="2" key="1">
    <citation type="submission" date="2016-11" db="EMBL/GenBank/DDBJ databases">
        <title>The genome of Nicotiana attenuata.</title>
        <authorList>
            <person name="Xu S."/>
            <person name="Brockmoeller T."/>
            <person name="Gaquerel E."/>
            <person name="Navarro A."/>
            <person name="Kuhl H."/>
            <person name="Gase K."/>
            <person name="Ling Z."/>
            <person name="Zhou W."/>
            <person name="Kreitzer C."/>
            <person name="Stanke M."/>
            <person name="Tang H."/>
            <person name="Lyons E."/>
            <person name="Pandey P."/>
            <person name="Pandey S.P."/>
            <person name="Timmermann B."/>
            <person name="Baldwin I.T."/>
        </authorList>
    </citation>
    <scope>NUCLEOTIDE SEQUENCE [LARGE SCALE GENOMIC DNA]</scope>
    <source>
        <strain evidence="2">UT</strain>
    </source>
</reference>
<name>A0A1J6I554_NICAT</name>
<protein>
    <submittedName>
        <fullName evidence="2">Uncharacterized protein</fullName>
    </submittedName>
</protein>
<dbReference type="PANTHER" id="PTHR36484">
    <property type="entry name" value="OS01G0558700 PROTEIN"/>
    <property type="match status" value="1"/>
</dbReference>
<feature type="region of interest" description="Disordered" evidence="1">
    <location>
        <begin position="1"/>
        <end position="26"/>
    </location>
</feature>
<gene>
    <name evidence="2" type="ORF">A4A49_24202</name>
</gene>
<dbReference type="PANTHER" id="PTHR36484:SF2">
    <property type="entry name" value="OS01G0558700 PROTEIN"/>
    <property type="match status" value="1"/>
</dbReference>
<sequence length="87" mass="9890">MEKNSIPKRPAASCSKGKQIMKSDEAAAKRGRFNRCFSFMEISIDPGMKSLKHLDSKKFKEEIKKWAKTVVTYARQVSDRFGSSRSS</sequence>
<comment type="caution">
    <text evidence="2">The sequence shown here is derived from an EMBL/GenBank/DDBJ whole genome shotgun (WGS) entry which is preliminary data.</text>
</comment>
<proteinExistence type="predicted"/>
<dbReference type="EMBL" id="MJEQ01037190">
    <property type="protein sequence ID" value="OIS99633.1"/>
    <property type="molecule type" value="Genomic_DNA"/>
</dbReference>
<evidence type="ECO:0000313" key="2">
    <source>
        <dbReference type="EMBL" id="OIS99633.1"/>
    </source>
</evidence>
<evidence type="ECO:0000313" key="3">
    <source>
        <dbReference type="Proteomes" id="UP000187609"/>
    </source>
</evidence>